<feature type="domain" description="Histidine kinase/HSP90-like ATPase" evidence="11">
    <location>
        <begin position="81"/>
        <end position="238"/>
    </location>
</feature>
<evidence type="ECO:0000256" key="2">
    <source>
        <dbReference type="ARBA" id="ARBA00008239"/>
    </source>
</evidence>
<dbReference type="CDD" id="cd16927">
    <property type="entry name" value="HATPase_Hsp90-like"/>
    <property type="match status" value="1"/>
</dbReference>
<dbReference type="Pfam" id="PF13589">
    <property type="entry name" value="HATPase_c_3"/>
    <property type="match status" value="1"/>
</dbReference>
<accession>A0A0R3T556</accession>
<keyword evidence="6" id="KW-0346">Stress response</keyword>
<sequence>MGCRPLYGVLVLIFVSFTIFSVFCDDSTSGKGFDDIKPSTGTEADLTNESLNKLTKNSVEHSFSAEVPKMMKLIINSVYSNKEIFLRELVSNAADAVENIRFQSLTDSDALSSLPDLSIMIKSNSNEKTISIRDTGVGMTKEELIKNLGTIAKSGTSELLAKMSEGNASAPSDLIGQFGVGFYSAFLVADRVTVISKHNKDEQHIWESDSTSFKIAKDPRGNTLGRGTEVILHIKEESKEYLQNDVLQKILKKYSQFVTCPIKLWESKTETVEEEVEEEKVESSDDVSVEEDKPKEKKKVEKTVWDWTLLNGQKPLWAKKASEVTEEEYKELFQLLSHSSEKPLAHIHFSAEGEVNFNAVLFVSPTPRPDLFQSDKPITDNVKLYVRRVFITENVDNLLPRYLGFVYGIVDSDNLPLNVSREMLQQHKLLKLIKRKLVRKVFEMLSKMSKEDYDKFWAKYAVSLKLGMIQDMPNKSKLTDLLRFYTSKSEDKLTSFEEYISRMKEGQKEIYYITASSMKEVKSSPFVERVLRLGYEVIYFTEPMDEYVMQTLVELKSKPTRNLAKGGLDLEVDKENKEKFEKLEKTFKPLTDWLKDKGLSGKIKDARVSQRLETSPCALVADDYMVSGNFQKVVLSQAYANMDTAATQYYLNQKQTLEINPRHPLIKKLNELIQIDPNDEVAKENILLLYDTAVLRSGYIMQDLDGFAERLERELRKNLDVDPTEKVEEDDTIPEPLEEEESTETETPDVKEEL</sequence>
<dbReference type="AlphaFoldDB" id="A0A0R3T556"/>
<dbReference type="STRING" id="102285.A0A0R3T556"/>
<dbReference type="EMBL" id="UZAE01001019">
    <property type="protein sequence ID" value="VDN98052.1"/>
    <property type="molecule type" value="Genomic_DNA"/>
</dbReference>
<keyword evidence="13" id="KW-1185">Reference proteome</keyword>
<dbReference type="PIRSF" id="PIRSF002583">
    <property type="entry name" value="Hsp90"/>
    <property type="match status" value="1"/>
</dbReference>
<feature type="binding site" evidence="8">
    <location>
        <position position="153"/>
    </location>
    <ligand>
        <name>ATP</name>
        <dbReference type="ChEBI" id="CHEBI:30616"/>
    </ligand>
</feature>
<evidence type="ECO:0000256" key="3">
    <source>
        <dbReference type="ARBA" id="ARBA00022490"/>
    </source>
</evidence>
<dbReference type="WBParaSite" id="HNAJ_0000219401-mRNA-1">
    <property type="protein sequence ID" value="HNAJ_0000219401-mRNA-1"/>
    <property type="gene ID" value="HNAJ_0000219401"/>
</dbReference>
<dbReference type="InterPro" id="IPR020568">
    <property type="entry name" value="Ribosomal_Su5_D2-typ_SF"/>
</dbReference>
<dbReference type="Gene3D" id="1.20.120.790">
    <property type="entry name" value="Heat shock protein 90, C-terminal domain"/>
    <property type="match status" value="1"/>
</dbReference>
<comment type="similarity">
    <text evidence="2">Belongs to the heat shock protein 90 family.</text>
</comment>
<feature type="chain" id="PRO_5043131639" evidence="10">
    <location>
        <begin position="25"/>
        <end position="754"/>
    </location>
</feature>
<feature type="compositionally biased region" description="Acidic residues" evidence="9">
    <location>
        <begin position="727"/>
        <end position="747"/>
    </location>
</feature>
<evidence type="ECO:0000256" key="8">
    <source>
        <dbReference type="PIRSR" id="PIRSR002583-1"/>
    </source>
</evidence>
<dbReference type="InterPro" id="IPR037196">
    <property type="entry name" value="HSP90_C"/>
</dbReference>
<dbReference type="InterPro" id="IPR019805">
    <property type="entry name" value="Heat_shock_protein_90_CS"/>
</dbReference>
<dbReference type="SUPFAM" id="SSF110942">
    <property type="entry name" value="HSP90 C-terminal domain"/>
    <property type="match status" value="1"/>
</dbReference>
<dbReference type="GO" id="GO:0005524">
    <property type="term" value="F:ATP binding"/>
    <property type="evidence" value="ECO:0007669"/>
    <property type="project" value="UniProtKB-KW"/>
</dbReference>
<feature type="binding site" evidence="8">
    <location>
        <position position="228"/>
    </location>
    <ligand>
        <name>ATP</name>
        <dbReference type="ChEBI" id="CHEBI:30616"/>
    </ligand>
</feature>
<dbReference type="SUPFAM" id="SSF54211">
    <property type="entry name" value="Ribosomal protein S5 domain 2-like"/>
    <property type="match status" value="1"/>
</dbReference>
<dbReference type="NCBIfam" id="NF003555">
    <property type="entry name" value="PRK05218.1"/>
    <property type="match status" value="1"/>
</dbReference>
<feature type="region of interest" description="Disordered" evidence="9">
    <location>
        <begin position="273"/>
        <end position="293"/>
    </location>
</feature>
<feature type="compositionally biased region" description="Acidic residues" evidence="9">
    <location>
        <begin position="273"/>
        <end position="289"/>
    </location>
</feature>
<dbReference type="Gene3D" id="3.40.50.11260">
    <property type="match status" value="1"/>
</dbReference>
<feature type="binding site" evidence="8">
    <location>
        <position position="421"/>
    </location>
    <ligand>
        <name>ATP</name>
        <dbReference type="ChEBI" id="CHEBI:30616"/>
    </ligand>
</feature>
<dbReference type="SMART" id="SM00387">
    <property type="entry name" value="HATPase_c"/>
    <property type="match status" value="1"/>
</dbReference>
<proteinExistence type="inferred from homology"/>
<keyword evidence="10" id="KW-0732">Signal</keyword>
<dbReference type="FunFam" id="3.30.565.10:FF:000005">
    <property type="entry name" value="Heat shock protein 90"/>
    <property type="match status" value="1"/>
</dbReference>
<dbReference type="InterPro" id="IPR020575">
    <property type="entry name" value="Hsp90_N"/>
</dbReference>
<dbReference type="SUPFAM" id="SSF55874">
    <property type="entry name" value="ATPase domain of HSP90 chaperone/DNA topoisomerase II/histidine kinase"/>
    <property type="match status" value="1"/>
</dbReference>
<dbReference type="PRINTS" id="PR00775">
    <property type="entry name" value="HEATSHOCK90"/>
</dbReference>
<dbReference type="InterPro" id="IPR003594">
    <property type="entry name" value="HATPase_dom"/>
</dbReference>
<evidence type="ECO:0000313" key="13">
    <source>
        <dbReference type="Proteomes" id="UP000278807"/>
    </source>
</evidence>
<keyword evidence="5 8" id="KW-0067">ATP-binding</keyword>
<dbReference type="Proteomes" id="UP000278807">
    <property type="component" value="Unassembled WGS sequence"/>
</dbReference>
<evidence type="ECO:0000256" key="6">
    <source>
        <dbReference type="ARBA" id="ARBA00023016"/>
    </source>
</evidence>
<organism evidence="14">
    <name type="scientific">Rodentolepis nana</name>
    <name type="common">Dwarf tapeworm</name>
    <name type="synonym">Hymenolepis nana</name>
    <dbReference type="NCBI Taxonomy" id="102285"/>
    <lineage>
        <taxon>Eukaryota</taxon>
        <taxon>Metazoa</taxon>
        <taxon>Spiralia</taxon>
        <taxon>Lophotrochozoa</taxon>
        <taxon>Platyhelminthes</taxon>
        <taxon>Cestoda</taxon>
        <taxon>Eucestoda</taxon>
        <taxon>Cyclophyllidea</taxon>
        <taxon>Hymenolepididae</taxon>
        <taxon>Rodentolepis</taxon>
    </lineage>
</organism>
<dbReference type="InterPro" id="IPR001404">
    <property type="entry name" value="Hsp90_fam"/>
</dbReference>
<reference evidence="12 13" key="2">
    <citation type="submission" date="2018-11" db="EMBL/GenBank/DDBJ databases">
        <authorList>
            <consortium name="Pathogen Informatics"/>
        </authorList>
    </citation>
    <scope>NUCLEOTIDE SEQUENCE [LARGE SCALE GENOMIC DNA]</scope>
</reference>
<feature type="binding site" evidence="8">
    <location>
        <position position="88"/>
    </location>
    <ligand>
        <name>ATP</name>
        <dbReference type="ChEBI" id="CHEBI:30616"/>
    </ligand>
</feature>
<dbReference type="GO" id="GO:0140662">
    <property type="term" value="F:ATP-dependent protein folding chaperone"/>
    <property type="evidence" value="ECO:0007669"/>
    <property type="project" value="InterPro"/>
</dbReference>
<evidence type="ECO:0000256" key="7">
    <source>
        <dbReference type="ARBA" id="ARBA00023186"/>
    </source>
</evidence>
<feature type="binding site" evidence="8">
    <location>
        <position position="92"/>
    </location>
    <ligand>
        <name>ATP</name>
        <dbReference type="ChEBI" id="CHEBI:30616"/>
    </ligand>
</feature>
<dbReference type="GO" id="GO:0005737">
    <property type="term" value="C:cytoplasm"/>
    <property type="evidence" value="ECO:0007669"/>
    <property type="project" value="UniProtKB-SubCell"/>
</dbReference>
<evidence type="ECO:0000256" key="1">
    <source>
        <dbReference type="ARBA" id="ARBA00004496"/>
    </source>
</evidence>
<feature type="binding site" evidence="8">
    <location>
        <position position="139"/>
    </location>
    <ligand>
        <name>ATP</name>
        <dbReference type="ChEBI" id="CHEBI:30616"/>
    </ligand>
</feature>
<dbReference type="GO" id="GO:0016887">
    <property type="term" value="F:ATP hydrolysis activity"/>
    <property type="evidence" value="ECO:0007669"/>
    <property type="project" value="InterPro"/>
</dbReference>
<feature type="binding site" evidence="8">
    <location>
        <position position="147"/>
    </location>
    <ligand>
        <name>ATP</name>
        <dbReference type="ChEBI" id="CHEBI:30616"/>
    </ligand>
</feature>
<reference evidence="14" key="1">
    <citation type="submission" date="2017-02" db="UniProtKB">
        <authorList>
            <consortium name="WormBaseParasite"/>
        </authorList>
    </citation>
    <scope>IDENTIFICATION</scope>
</reference>
<feature type="region of interest" description="Disordered" evidence="9">
    <location>
        <begin position="718"/>
        <end position="754"/>
    </location>
</feature>
<dbReference type="Gene3D" id="3.30.565.10">
    <property type="entry name" value="Histidine kinase-like ATPase, C-terminal domain"/>
    <property type="match status" value="1"/>
</dbReference>
<evidence type="ECO:0000259" key="11">
    <source>
        <dbReference type="SMART" id="SM00387"/>
    </source>
</evidence>
<dbReference type="PANTHER" id="PTHR11528">
    <property type="entry name" value="HEAT SHOCK PROTEIN 90 FAMILY MEMBER"/>
    <property type="match status" value="1"/>
</dbReference>
<evidence type="ECO:0000313" key="12">
    <source>
        <dbReference type="EMBL" id="VDN98052.1"/>
    </source>
</evidence>
<gene>
    <name evidence="12" type="ORF">HNAJ_LOCUS2193</name>
</gene>
<feature type="binding site" evidence="8">
    <location>
        <begin position="177"/>
        <end position="182"/>
    </location>
    <ligand>
        <name>ATP</name>
        <dbReference type="ChEBI" id="CHEBI:30616"/>
    </ligand>
</feature>
<feature type="signal peptide" evidence="10">
    <location>
        <begin position="1"/>
        <end position="24"/>
    </location>
</feature>
<keyword evidence="7" id="KW-0143">Chaperone</keyword>
<evidence type="ECO:0000256" key="5">
    <source>
        <dbReference type="ARBA" id="ARBA00022840"/>
    </source>
</evidence>
<keyword evidence="3" id="KW-0963">Cytoplasm</keyword>
<dbReference type="Pfam" id="PF00183">
    <property type="entry name" value="HSP90"/>
    <property type="match status" value="1"/>
</dbReference>
<feature type="binding site" evidence="8">
    <location>
        <begin position="154"/>
        <end position="155"/>
    </location>
    <ligand>
        <name>ATP</name>
        <dbReference type="ChEBI" id="CHEBI:30616"/>
    </ligand>
</feature>
<dbReference type="Gene3D" id="3.30.230.80">
    <property type="match status" value="1"/>
</dbReference>
<dbReference type="InterPro" id="IPR036890">
    <property type="entry name" value="HATPase_C_sf"/>
</dbReference>
<dbReference type="OrthoDB" id="5426351at2759"/>
<dbReference type="PROSITE" id="PS00298">
    <property type="entry name" value="HSP90"/>
    <property type="match status" value="1"/>
</dbReference>
<evidence type="ECO:0000256" key="10">
    <source>
        <dbReference type="SAM" id="SignalP"/>
    </source>
</evidence>
<protein>
    <submittedName>
        <fullName evidence="14">HATPase_c domain-containing protein</fullName>
    </submittedName>
</protein>
<dbReference type="FunFam" id="3.40.50.11260:FF:000001">
    <property type="entry name" value="Heat shock protein 90 alpha"/>
    <property type="match status" value="1"/>
</dbReference>
<dbReference type="GO" id="GO:0051082">
    <property type="term" value="F:unfolded protein binding"/>
    <property type="evidence" value="ECO:0007669"/>
    <property type="project" value="InterPro"/>
</dbReference>
<dbReference type="HAMAP" id="MF_00505">
    <property type="entry name" value="HSP90"/>
    <property type="match status" value="1"/>
</dbReference>
<evidence type="ECO:0000256" key="4">
    <source>
        <dbReference type="ARBA" id="ARBA00022741"/>
    </source>
</evidence>
<feature type="binding site" evidence="8">
    <location>
        <position position="134"/>
    </location>
    <ligand>
        <name>ATP</name>
        <dbReference type="ChEBI" id="CHEBI:30616"/>
    </ligand>
</feature>
<keyword evidence="4 8" id="KW-0547">Nucleotide-binding</keyword>
<comment type="subcellular location">
    <subcellularLocation>
        <location evidence="1">Cytoplasm</location>
    </subcellularLocation>
</comment>
<name>A0A0R3T556_RODNA</name>
<evidence type="ECO:0000256" key="9">
    <source>
        <dbReference type="SAM" id="MobiDB-lite"/>
    </source>
</evidence>
<evidence type="ECO:0000313" key="14">
    <source>
        <dbReference type="WBParaSite" id="HNAJ_0000219401-mRNA-1"/>
    </source>
</evidence>